<gene>
    <name evidence="1" type="ORF">BT67DRAFT_115875</name>
</gene>
<dbReference type="EMBL" id="MU853402">
    <property type="protein sequence ID" value="KAK4137618.1"/>
    <property type="molecule type" value="Genomic_DNA"/>
</dbReference>
<comment type="caution">
    <text evidence="1">The sequence shown here is derived from an EMBL/GenBank/DDBJ whole genome shotgun (WGS) entry which is preliminary data.</text>
</comment>
<keyword evidence="2" id="KW-1185">Reference proteome</keyword>
<reference evidence="1" key="2">
    <citation type="submission" date="2023-05" db="EMBL/GenBank/DDBJ databases">
        <authorList>
            <consortium name="Lawrence Berkeley National Laboratory"/>
            <person name="Steindorff A."/>
            <person name="Hensen N."/>
            <person name="Bonometti L."/>
            <person name="Westerberg I."/>
            <person name="Brannstrom I.O."/>
            <person name="Guillou S."/>
            <person name="Cros-Aarteil S."/>
            <person name="Calhoun S."/>
            <person name="Haridas S."/>
            <person name="Kuo A."/>
            <person name="Mondo S."/>
            <person name="Pangilinan J."/>
            <person name="Riley R."/>
            <person name="Labutti K."/>
            <person name="Andreopoulos B."/>
            <person name="Lipzen A."/>
            <person name="Chen C."/>
            <person name="Yanf M."/>
            <person name="Daum C."/>
            <person name="Ng V."/>
            <person name="Clum A."/>
            <person name="Ohm R."/>
            <person name="Martin F."/>
            <person name="Silar P."/>
            <person name="Natvig D."/>
            <person name="Lalanne C."/>
            <person name="Gautier V."/>
            <person name="Ament-Velasquez S.L."/>
            <person name="Kruys A."/>
            <person name="Hutchinson M.I."/>
            <person name="Powell A.J."/>
            <person name="Barry K."/>
            <person name="Miller A.N."/>
            <person name="Grigoriev I.V."/>
            <person name="Debuchy R."/>
            <person name="Gladieux P."/>
            <person name="Thoren M.H."/>
            <person name="Johannesson H."/>
        </authorList>
    </citation>
    <scope>NUCLEOTIDE SEQUENCE</scope>
    <source>
        <strain evidence="1">CBS 123565</strain>
    </source>
</reference>
<protein>
    <submittedName>
        <fullName evidence="1">Uncharacterized protein</fullName>
    </submittedName>
</protein>
<name>A0AAN6ZH25_9PEZI</name>
<dbReference type="Proteomes" id="UP001304895">
    <property type="component" value="Unassembled WGS sequence"/>
</dbReference>
<accession>A0AAN6ZH25</accession>
<sequence>MTFLINNPPPRHRAYGQAAETTSCAAARCCWVDVSVESSRVRFKHERCEQALVDSGGREALRQVQSAPEKRNPGRVEEEVVVWDTAGRVEGSLEVVGQPLGLFEDGIHAGRLVDVPVLGRLNTGAEGPRTRSCWRKCRRSSSHCSCLTLQLALCKLTGAKRKRTRRRIIWNA</sequence>
<evidence type="ECO:0000313" key="2">
    <source>
        <dbReference type="Proteomes" id="UP001304895"/>
    </source>
</evidence>
<evidence type="ECO:0000313" key="1">
    <source>
        <dbReference type="EMBL" id="KAK4137618.1"/>
    </source>
</evidence>
<organism evidence="1 2">
    <name type="scientific">Trichocladium antarcticum</name>
    <dbReference type="NCBI Taxonomy" id="1450529"/>
    <lineage>
        <taxon>Eukaryota</taxon>
        <taxon>Fungi</taxon>
        <taxon>Dikarya</taxon>
        <taxon>Ascomycota</taxon>
        <taxon>Pezizomycotina</taxon>
        <taxon>Sordariomycetes</taxon>
        <taxon>Sordariomycetidae</taxon>
        <taxon>Sordariales</taxon>
        <taxon>Chaetomiaceae</taxon>
        <taxon>Trichocladium</taxon>
    </lineage>
</organism>
<reference evidence="1" key="1">
    <citation type="journal article" date="2023" name="Mol. Phylogenet. Evol.">
        <title>Genome-scale phylogeny and comparative genomics of the fungal order Sordariales.</title>
        <authorList>
            <person name="Hensen N."/>
            <person name="Bonometti L."/>
            <person name="Westerberg I."/>
            <person name="Brannstrom I.O."/>
            <person name="Guillou S."/>
            <person name="Cros-Aarteil S."/>
            <person name="Calhoun S."/>
            <person name="Haridas S."/>
            <person name="Kuo A."/>
            <person name="Mondo S."/>
            <person name="Pangilinan J."/>
            <person name="Riley R."/>
            <person name="LaButti K."/>
            <person name="Andreopoulos B."/>
            <person name="Lipzen A."/>
            <person name="Chen C."/>
            <person name="Yan M."/>
            <person name="Daum C."/>
            <person name="Ng V."/>
            <person name="Clum A."/>
            <person name="Steindorff A."/>
            <person name="Ohm R.A."/>
            <person name="Martin F."/>
            <person name="Silar P."/>
            <person name="Natvig D.O."/>
            <person name="Lalanne C."/>
            <person name="Gautier V."/>
            <person name="Ament-Velasquez S.L."/>
            <person name="Kruys A."/>
            <person name="Hutchinson M.I."/>
            <person name="Powell A.J."/>
            <person name="Barry K."/>
            <person name="Miller A.N."/>
            <person name="Grigoriev I.V."/>
            <person name="Debuchy R."/>
            <person name="Gladieux P."/>
            <person name="Hiltunen Thoren M."/>
            <person name="Johannesson H."/>
        </authorList>
    </citation>
    <scope>NUCLEOTIDE SEQUENCE</scope>
    <source>
        <strain evidence="1">CBS 123565</strain>
    </source>
</reference>
<dbReference type="AlphaFoldDB" id="A0AAN6ZH25"/>
<proteinExistence type="predicted"/>